<evidence type="ECO:0000256" key="3">
    <source>
        <dbReference type="ARBA" id="ARBA00022722"/>
    </source>
</evidence>
<evidence type="ECO:0000313" key="11">
    <source>
        <dbReference type="Proteomes" id="UP000314986"/>
    </source>
</evidence>
<keyword evidence="11" id="KW-1185">Reference proteome</keyword>
<dbReference type="GeneTree" id="ENSGT00390000002211"/>
<name>A0A4W3HC58_CALMI</name>
<comment type="subcellular location">
    <subcellularLocation>
        <location evidence="1">Nucleus</location>
    </subcellularLocation>
</comment>
<organism evidence="10 11">
    <name type="scientific">Callorhinchus milii</name>
    <name type="common">Ghost shark</name>
    <dbReference type="NCBI Taxonomy" id="7868"/>
    <lineage>
        <taxon>Eukaryota</taxon>
        <taxon>Metazoa</taxon>
        <taxon>Chordata</taxon>
        <taxon>Craniata</taxon>
        <taxon>Vertebrata</taxon>
        <taxon>Chondrichthyes</taxon>
        <taxon>Holocephali</taxon>
        <taxon>Chimaeriformes</taxon>
        <taxon>Callorhinchidae</taxon>
        <taxon>Callorhinchus</taxon>
    </lineage>
</organism>
<accession>A0A4W3HC58</accession>
<proteinExistence type="inferred from homology"/>
<keyword evidence="6" id="KW-0269">Exonuclease</keyword>
<keyword evidence="9" id="KW-0732">Signal</keyword>
<dbReference type="Ensembl" id="ENSCMIT00000007633.1">
    <property type="protein sequence ID" value="ENSCMIP00000007409.1"/>
    <property type="gene ID" value="ENSCMIG00000004011.1"/>
</dbReference>
<evidence type="ECO:0000313" key="10">
    <source>
        <dbReference type="Ensembl" id="ENSCMIP00000007409.1"/>
    </source>
</evidence>
<keyword evidence="7" id="KW-0234">DNA repair</keyword>
<comment type="similarity">
    <text evidence="2">Belongs to the tyrosyl-DNA phosphodiesterase family.</text>
</comment>
<evidence type="ECO:0000256" key="8">
    <source>
        <dbReference type="ARBA" id="ARBA00023242"/>
    </source>
</evidence>
<dbReference type="PANTHER" id="PTHR12415">
    <property type="entry name" value="TYROSYL-DNA PHOSPHODIESTERASE 1"/>
    <property type="match status" value="1"/>
</dbReference>
<dbReference type="Proteomes" id="UP000314986">
    <property type="component" value="Unassembled WGS sequence"/>
</dbReference>
<reference evidence="10" key="5">
    <citation type="submission" date="2025-09" db="UniProtKB">
        <authorList>
            <consortium name="Ensembl"/>
        </authorList>
    </citation>
    <scope>IDENTIFICATION</scope>
</reference>
<dbReference type="GO" id="GO:0005634">
    <property type="term" value="C:nucleus"/>
    <property type="evidence" value="ECO:0007669"/>
    <property type="project" value="UniProtKB-SubCell"/>
</dbReference>
<feature type="signal peptide" evidence="9">
    <location>
        <begin position="1"/>
        <end position="22"/>
    </location>
</feature>
<protein>
    <submittedName>
        <fullName evidence="10">Uncharacterized protein</fullName>
    </submittedName>
</protein>
<reference evidence="11" key="1">
    <citation type="journal article" date="2006" name="Science">
        <title>Ancient noncoding elements conserved in the human genome.</title>
        <authorList>
            <person name="Venkatesh B."/>
            <person name="Kirkness E.F."/>
            <person name="Loh Y.H."/>
            <person name="Halpern A.L."/>
            <person name="Lee A.P."/>
            <person name="Johnson J."/>
            <person name="Dandona N."/>
            <person name="Viswanathan L.D."/>
            <person name="Tay A."/>
            <person name="Venter J.C."/>
            <person name="Strausberg R.L."/>
            <person name="Brenner S."/>
        </authorList>
    </citation>
    <scope>NUCLEOTIDE SEQUENCE [LARGE SCALE GENOMIC DNA]</scope>
</reference>
<dbReference type="PANTHER" id="PTHR12415:SF0">
    <property type="entry name" value="TYROSYL-DNA PHOSPHODIESTERASE 1"/>
    <property type="match status" value="1"/>
</dbReference>
<dbReference type="Pfam" id="PF06087">
    <property type="entry name" value="Tyr-DNA_phospho"/>
    <property type="match status" value="1"/>
</dbReference>
<reference evidence="11" key="2">
    <citation type="journal article" date="2007" name="PLoS Biol.">
        <title>Survey sequencing and comparative analysis of the elephant shark (Callorhinchus milii) genome.</title>
        <authorList>
            <person name="Venkatesh B."/>
            <person name="Kirkness E.F."/>
            <person name="Loh Y.H."/>
            <person name="Halpern A.L."/>
            <person name="Lee A.P."/>
            <person name="Johnson J."/>
            <person name="Dandona N."/>
            <person name="Viswanathan L.D."/>
            <person name="Tay A."/>
            <person name="Venter J.C."/>
            <person name="Strausberg R.L."/>
            <person name="Brenner S."/>
        </authorList>
    </citation>
    <scope>NUCLEOTIDE SEQUENCE [LARGE SCALE GENOMIC DNA]</scope>
</reference>
<dbReference type="Gene3D" id="3.30.870.10">
    <property type="entry name" value="Endonuclease Chain A"/>
    <property type="match status" value="1"/>
</dbReference>
<evidence type="ECO:0000256" key="7">
    <source>
        <dbReference type="ARBA" id="ARBA00023204"/>
    </source>
</evidence>
<evidence type="ECO:0000256" key="2">
    <source>
        <dbReference type="ARBA" id="ARBA00010205"/>
    </source>
</evidence>
<dbReference type="InterPro" id="IPR010347">
    <property type="entry name" value="Tdp1"/>
</dbReference>
<evidence type="ECO:0000256" key="1">
    <source>
        <dbReference type="ARBA" id="ARBA00004123"/>
    </source>
</evidence>
<dbReference type="AlphaFoldDB" id="A0A4W3HC58"/>
<dbReference type="GO" id="GO:0003690">
    <property type="term" value="F:double-stranded DNA binding"/>
    <property type="evidence" value="ECO:0007669"/>
    <property type="project" value="TreeGrafter"/>
</dbReference>
<keyword evidence="8" id="KW-0539">Nucleus</keyword>
<dbReference type="SUPFAM" id="SSF56024">
    <property type="entry name" value="Phospholipase D/nuclease"/>
    <property type="match status" value="1"/>
</dbReference>
<feature type="chain" id="PRO_5021199444" evidence="9">
    <location>
        <begin position="23"/>
        <end position="309"/>
    </location>
</feature>
<reference evidence="10" key="4">
    <citation type="submission" date="2025-08" db="UniProtKB">
        <authorList>
            <consortium name="Ensembl"/>
        </authorList>
    </citation>
    <scope>IDENTIFICATION</scope>
</reference>
<keyword evidence="3" id="KW-0540">Nuclease</keyword>
<evidence type="ECO:0000256" key="6">
    <source>
        <dbReference type="ARBA" id="ARBA00022839"/>
    </source>
</evidence>
<evidence type="ECO:0000256" key="5">
    <source>
        <dbReference type="ARBA" id="ARBA00022801"/>
    </source>
</evidence>
<dbReference type="GO" id="GO:0006281">
    <property type="term" value="P:DNA repair"/>
    <property type="evidence" value="ECO:0007669"/>
    <property type="project" value="UniProtKB-KW"/>
</dbReference>
<reference evidence="11" key="3">
    <citation type="journal article" date="2014" name="Nature">
        <title>Elephant shark genome provides unique insights into gnathostome evolution.</title>
        <authorList>
            <consortium name="International Elephant Shark Genome Sequencing Consortium"/>
            <person name="Venkatesh B."/>
            <person name="Lee A.P."/>
            <person name="Ravi V."/>
            <person name="Maurya A.K."/>
            <person name="Lian M.M."/>
            <person name="Swann J.B."/>
            <person name="Ohta Y."/>
            <person name="Flajnik M.F."/>
            <person name="Sutoh Y."/>
            <person name="Kasahara M."/>
            <person name="Hoon S."/>
            <person name="Gangu V."/>
            <person name="Roy S.W."/>
            <person name="Irimia M."/>
            <person name="Korzh V."/>
            <person name="Kondrychyn I."/>
            <person name="Lim Z.W."/>
            <person name="Tay B.H."/>
            <person name="Tohari S."/>
            <person name="Kong K.W."/>
            <person name="Ho S."/>
            <person name="Lorente-Galdos B."/>
            <person name="Quilez J."/>
            <person name="Marques-Bonet T."/>
            <person name="Raney B.J."/>
            <person name="Ingham P.W."/>
            <person name="Tay A."/>
            <person name="Hillier L.W."/>
            <person name="Minx P."/>
            <person name="Boehm T."/>
            <person name="Wilson R.K."/>
            <person name="Brenner S."/>
            <person name="Warren W.C."/>
        </authorList>
    </citation>
    <scope>NUCLEOTIDE SEQUENCE [LARGE SCALE GENOMIC DNA]</scope>
</reference>
<keyword evidence="4" id="KW-0227">DNA damage</keyword>
<evidence type="ECO:0000256" key="4">
    <source>
        <dbReference type="ARBA" id="ARBA00022763"/>
    </source>
</evidence>
<sequence>CEARALTTVLLYCLCRVHLIASIPGRHVGSLKDKWGHFKLRKVLSDHTSPRPGRESWPLVGQFSSIGSLGPDEDKWLCSEFKESLSRLGKRDTPLVSHKAPLHLVRALINSLTSLALPFLLHSIHSSPPPRSSLPPTLYTLLTSPSLFPSSYTLYTPHLPLALPFLLHSTTLLTSPSLFPSSYTLQHSSPPPRSSLPPTLYNTPHLLLALPFLLHSTTLLTSFSLFPSSYTLQHSSPPSRSSLPPTLYNTPHLPLALPFLLHSTTLLTSFSLFPSSYTLHYSSPPSLFPSSYTLQHSSPPPRSSLPPTL</sequence>
<dbReference type="GO" id="GO:0017005">
    <property type="term" value="F:3'-tyrosyl-DNA phosphodiesterase activity"/>
    <property type="evidence" value="ECO:0007669"/>
    <property type="project" value="TreeGrafter"/>
</dbReference>
<evidence type="ECO:0000256" key="9">
    <source>
        <dbReference type="SAM" id="SignalP"/>
    </source>
</evidence>
<dbReference type="GO" id="GO:0003697">
    <property type="term" value="F:single-stranded DNA binding"/>
    <property type="evidence" value="ECO:0007669"/>
    <property type="project" value="TreeGrafter"/>
</dbReference>
<dbReference type="GO" id="GO:0004527">
    <property type="term" value="F:exonuclease activity"/>
    <property type="evidence" value="ECO:0007669"/>
    <property type="project" value="UniProtKB-KW"/>
</dbReference>
<keyword evidence="5" id="KW-0378">Hydrolase</keyword>